<gene>
    <name evidence="2" type="ORF">M569_07667</name>
</gene>
<proteinExistence type="predicted"/>
<keyword evidence="3" id="KW-1185">Reference proteome</keyword>
<evidence type="ECO:0000256" key="1">
    <source>
        <dbReference type="SAM" id="MobiDB-lite"/>
    </source>
</evidence>
<dbReference type="EMBL" id="AUSU01003290">
    <property type="protein sequence ID" value="EPS67110.1"/>
    <property type="molecule type" value="Genomic_DNA"/>
</dbReference>
<evidence type="ECO:0000313" key="2">
    <source>
        <dbReference type="EMBL" id="EPS67110.1"/>
    </source>
</evidence>
<name>S8CK84_9LAMI</name>
<dbReference type="Proteomes" id="UP000015453">
    <property type="component" value="Unassembled WGS sequence"/>
</dbReference>
<comment type="caution">
    <text evidence="2">The sequence shown here is derived from an EMBL/GenBank/DDBJ whole genome shotgun (WGS) entry which is preliminary data.</text>
</comment>
<dbReference type="AlphaFoldDB" id="S8CK84"/>
<reference evidence="2 3" key="1">
    <citation type="journal article" date="2013" name="BMC Genomics">
        <title>The miniature genome of a carnivorous plant Genlisea aurea contains a low number of genes and short non-coding sequences.</title>
        <authorList>
            <person name="Leushkin E.V."/>
            <person name="Sutormin R.A."/>
            <person name="Nabieva E.R."/>
            <person name="Penin A.A."/>
            <person name="Kondrashov A.S."/>
            <person name="Logacheva M.D."/>
        </authorList>
    </citation>
    <scope>NUCLEOTIDE SEQUENCE [LARGE SCALE GENOMIC DNA]</scope>
</reference>
<sequence>MDDRPADKEGDGSAVVSEYPRNIVPLREEDPFLQGYYDSSALSLEAGGGGGGDGGGDMPFFSPYPNTSDRSELLQSILRRLPDDLENLPECSGMIPRPQQQQPLTLMTLPLNNSNQDWGGIENGSWGVPFDGSGGSSLLYTVISECNGESRPGGINNGVVSSAGMMIGSSNQAWSFFGDHEAVSGAGGGGGGGGWMGMEARFLSSWNK</sequence>
<protein>
    <submittedName>
        <fullName evidence="2">Uncharacterized protein</fullName>
    </submittedName>
</protein>
<feature type="compositionally biased region" description="Gly residues" evidence="1">
    <location>
        <begin position="46"/>
        <end position="57"/>
    </location>
</feature>
<feature type="region of interest" description="Disordered" evidence="1">
    <location>
        <begin position="43"/>
        <end position="66"/>
    </location>
</feature>
<accession>S8CK84</accession>
<organism evidence="2 3">
    <name type="scientific">Genlisea aurea</name>
    <dbReference type="NCBI Taxonomy" id="192259"/>
    <lineage>
        <taxon>Eukaryota</taxon>
        <taxon>Viridiplantae</taxon>
        <taxon>Streptophyta</taxon>
        <taxon>Embryophyta</taxon>
        <taxon>Tracheophyta</taxon>
        <taxon>Spermatophyta</taxon>
        <taxon>Magnoliopsida</taxon>
        <taxon>eudicotyledons</taxon>
        <taxon>Gunneridae</taxon>
        <taxon>Pentapetalae</taxon>
        <taxon>asterids</taxon>
        <taxon>lamiids</taxon>
        <taxon>Lamiales</taxon>
        <taxon>Lentibulariaceae</taxon>
        <taxon>Genlisea</taxon>
    </lineage>
</organism>
<evidence type="ECO:0000313" key="3">
    <source>
        <dbReference type="Proteomes" id="UP000015453"/>
    </source>
</evidence>
<feature type="compositionally biased region" description="Basic and acidic residues" evidence="1">
    <location>
        <begin position="1"/>
        <end position="11"/>
    </location>
</feature>
<feature type="region of interest" description="Disordered" evidence="1">
    <location>
        <begin position="1"/>
        <end position="21"/>
    </location>
</feature>